<dbReference type="EMBL" id="BPVZ01000069">
    <property type="protein sequence ID" value="GKV25500.1"/>
    <property type="molecule type" value="Genomic_DNA"/>
</dbReference>
<organism evidence="2 3">
    <name type="scientific">Rubroshorea leprosula</name>
    <dbReference type="NCBI Taxonomy" id="152421"/>
    <lineage>
        <taxon>Eukaryota</taxon>
        <taxon>Viridiplantae</taxon>
        <taxon>Streptophyta</taxon>
        <taxon>Embryophyta</taxon>
        <taxon>Tracheophyta</taxon>
        <taxon>Spermatophyta</taxon>
        <taxon>Magnoliopsida</taxon>
        <taxon>eudicotyledons</taxon>
        <taxon>Gunneridae</taxon>
        <taxon>Pentapetalae</taxon>
        <taxon>rosids</taxon>
        <taxon>malvids</taxon>
        <taxon>Malvales</taxon>
        <taxon>Dipterocarpaceae</taxon>
        <taxon>Rubroshorea</taxon>
    </lineage>
</organism>
<keyword evidence="1" id="KW-0472">Membrane</keyword>
<keyword evidence="1" id="KW-1133">Transmembrane helix</keyword>
<protein>
    <recommendedName>
        <fullName evidence="4">Transmembrane protein</fullName>
    </recommendedName>
</protein>
<keyword evidence="3" id="KW-1185">Reference proteome</keyword>
<sequence length="60" mass="6760">MAPPNKHFFIPFLFIVAIMMLFILAVAINQEPQNQTIFVDKANPLKITPPSPVVDPPIHH</sequence>
<dbReference type="Proteomes" id="UP001054252">
    <property type="component" value="Unassembled WGS sequence"/>
</dbReference>
<dbReference type="AlphaFoldDB" id="A0AAV5KLJ8"/>
<keyword evidence="1" id="KW-0812">Transmembrane</keyword>
<feature type="transmembrane region" description="Helical" evidence="1">
    <location>
        <begin position="7"/>
        <end position="28"/>
    </location>
</feature>
<proteinExistence type="predicted"/>
<evidence type="ECO:0008006" key="4">
    <source>
        <dbReference type="Google" id="ProtNLM"/>
    </source>
</evidence>
<gene>
    <name evidence="2" type="ORF">SLEP1_g34935</name>
</gene>
<comment type="caution">
    <text evidence="2">The sequence shown here is derived from an EMBL/GenBank/DDBJ whole genome shotgun (WGS) entry which is preliminary data.</text>
</comment>
<evidence type="ECO:0000313" key="3">
    <source>
        <dbReference type="Proteomes" id="UP001054252"/>
    </source>
</evidence>
<evidence type="ECO:0000256" key="1">
    <source>
        <dbReference type="SAM" id="Phobius"/>
    </source>
</evidence>
<accession>A0AAV5KLJ8</accession>
<evidence type="ECO:0000313" key="2">
    <source>
        <dbReference type="EMBL" id="GKV25500.1"/>
    </source>
</evidence>
<reference evidence="2 3" key="1">
    <citation type="journal article" date="2021" name="Commun. Biol.">
        <title>The genome of Shorea leprosula (Dipterocarpaceae) highlights the ecological relevance of drought in aseasonal tropical rainforests.</title>
        <authorList>
            <person name="Ng K.K.S."/>
            <person name="Kobayashi M.J."/>
            <person name="Fawcett J.A."/>
            <person name="Hatakeyama M."/>
            <person name="Paape T."/>
            <person name="Ng C.H."/>
            <person name="Ang C.C."/>
            <person name="Tnah L.H."/>
            <person name="Lee C.T."/>
            <person name="Nishiyama T."/>
            <person name="Sese J."/>
            <person name="O'Brien M.J."/>
            <person name="Copetti D."/>
            <person name="Mohd Noor M.I."/>
            <person name="Ong R.C."/>
            <person name="Putra M."/>
            <person name="Sireger I.Z."/>
            <person name="Indrioko S."/>
            <person name="Kosugi Y."/>
            <person name="Izuno A."/>
            <person name="Isagi Y."/>
            <person name="Lee S.L."/>
            <person name="Shimizu K.K."/>
        </authorList>
    </citation>
    <scope>NUCLEOTIDE SEQUENCE [LARGE SCALE GENOMIC DNA]</scope>
    <source>
        <strain evidence="2">214</strain>
    </source>
</reference>
<name>A0AAV5KLJ8_9ROSI</name>